<accession>A0A9Q0GQ23</accession>
<protein>
    <recommendedName>
        <fullName evidence="2">Retrotransposon gag domain-containing protein</fullName>
    </recommendedName>
</protein>
<feature type="region of interest" description="Disordered" evidence="1">
    <location>
        <begin position="1"/>
        <end position="27"/>
    </location>
</feature>
<dbReference type="OrthoDB" id="1934635at2759"/>
<evidence type="ECO:0000313" key="3">
    <source>
        <dbReference type="EMBL" id="KAJ4947995.1"/>
    </source>
</evidence>
<evidence type="ECO:0000256" key="1">
    <source>
        <dbReference type="SAM" id="MobiDB-lite"/>
    </source>
</evidence>
<name>A0A9Q0GQ23_9MAGN</name>
<dbReference type="Pfam" id="PF03732">
    <property type="entry name" value="Retrotrans_gag"/>
    <property type="match status" value="1"/>
</dbReference>
<sequence length="183" mass="21752">MQRVKTHQEPLRSELSNDVESEGGSYAESENLRWDERIIRALDARNEGGIRVDVPEFHGRLNPEEFLDWLNSLEKLFDWKDMPDQKRVKFAATRLKGHAAIWWDQIQANRRLKGQEPIGTWEKIQSRLRGKFVPPPRRSSLQNLRQRERSVQEYTEEFHQLSIRNALNEPLIRVKVLKRWLGM</sequence>
<reference evidence="3" key="1">
    <citation type="journal article" date="2023" name="Plant J.">
        <title>The genome of the king protea, Protea cynaroides.</title>
        <authorList>
            <person name="Chang J."/>
            <person name="Duong T.A."/>
            <person name="Schoeman C."/>
            <person name="Ma X."/>
            <person name="Roodt D."/>
            <person name="Barker N."/>
            <person name="Li Z."/>
            <person name="Van de Peer Y."/>
            <person name="Mizrachi E."/>
        </authorList>
    </citation>
    <scope>NUCLEOTIDE SEQUENCE</scope>
    <source>
        <tissue evidence="3">Young leaves</tissue>
    </source>
</reference>
<keyword evidence="4" id="KW-1185">Reference proteome</keyword>
<dbReference type="EMBL" id="JAMYWD010000721">
    <property type="protein sequence ID" value="KAJ4947995.1"/>
    <property type="molecule type" value="Genomic_DNA"/>
</dbReference>
<evidence type="ECO:0000313" key="4">
    <source>
        <dbReference type="Proteomes" id="UP001141806"/>
    </source>
</evidence>
<feature type="compositionally biased region" description="Basic and acidic residues" evidence="1">
    <location>
        <begin position="1"/>
        <end position="12"/>
    </location>
</feature>
<comment type="caution">
    <text evidence="3">The sequence shown here is derived from an EMBL/GenBank/DDBJ whole genome shotgun (WGS) entry which is preliminary data.</text>
</comment>
<dbReference type="InterPro" id="IPR005162">
    <property type="entry name" value="Retrotrans_gag_dom"/>
</dbReference>
<evidence type="ECO:0000259" key="2">
    <source>
        <dbReference type="Pfam" id="PF03732"/>
    </source>
</evidence>
<gene>
    <name evidence="3" type="ORF">NE237_022067</name>
</gene>
<feature type="domain" description="Retrotransposon gag" evidence="2">
    <location>
        <begin position="89"/>
        <end position="162"/>
    </location>
</feature>
<proteinExistence type="predicted"/>
<dbReference type="Proteomes" id="UP001141806">
    <property type="component" value="Unassembled WGS sequence"/>
</dbReference>
<dbReference type="AlphaFoldDB" id="A0A9Q0GQ23"/>
<dbReference type="PANTHER" id="PTHR35046:SF26">
    <property type="entry name" value="RNA-DIRECTED DNA POLYMERASE"/>
    <property type="match status" value="1"/>
</dbReference>
<organism evidence="3 4">
    <name type="scientific">Protea cynaroides</name>
    <dbReference type="NCBI Taxonomy" id="273540"/>
    <lineage>
        <taxon>Eukaryota</taxon>
        <taxon>Viridiplantae</taxon>
        <taxon>Streptophyta</taxon>
        <taxon>Embryophyta</taxon>
        <taxon>Tracheophyta</taxon>
        <taxon>Spermatophyta</taxon>
        <taxon>Magnoliopsida</taxon>
        <taxon>Proteales</taxon>
        <taxon>Proteaceae</taxon>
        <taxon>Protea</taxon>
    </lineage>
</organism>
<dbReference type="PANTHER" id="PTHR35046">
    <property type="entry name" value="ZINC KNUCKLE (CCHC-TYPE) FAMILY PROTEIN"/>
    <property type="match status" value="1"/>
</dbReference>